<keyword evidence="2" id="KW-0472">Membrane</keyword>
<dbReference type="AlphaFoldDB" id="A0A3P1T5D4"/>
<comment type="caution">
    <text evidence="3">The sequence shown here is derived from an EMBL/GenBank/DDBJ whole genome shotgun (WGS) entry which is preliminary data.</text>
</comment>
<feature type="transmembrane region" description="Helical" evidence="2">
    <location>
        <begin position="84"/>
        <end position="112"/>
    </location>
</feature>
<evidence type="ECO:0000256" key="1">
    <source>
        <dbReference type="SAM" id="MobiDB-lite"/>
    </source>
</evidence>
<gene>
    <name evidence="3" type="ORF">EII34_09255</name>
</gene>
<name>A0A3P1T5D4_9ACTN</name>
<feature type="region of interest" description="Disordered" evidence="1">
    <location>
        <begin position="1"/>
        <end position="39"/>
    </location>
</feature>
<dbReference type="Proteomes" id="UP000280819">
    <property type="component" value="Unassembled WGS sequence"/>
</dbReference>
<proteinExistence type="predicted"/>
<keyword evidence="2" id="KW-0812">Transmembrane</keyword>
<sequence>MNLSEQPPEFRPTPSHPVRPPGGYVWAPHDTSGTSKQRRPGAATAASVLGIVSGSLGIMLSFIFAGLALFISMETQKGATSGTIGLGVLYFFAVGLPVAAVLLLVSGIVFLLRKGYASLIAGTVMQLLLSGAFLLFHLTVGRGRHAPSLIGGTVSLGLAVASLILLFSPSVKMWQRQGQSTGHGA</sequence>
<evidence type="ECO:0000313" key="3">
    <source>
        <dbReference type="EMBL" id="RRD04717.1"/>
    </source>
</evidence>
<evidence type="ECO:0000256" key="2">
    <source>
        <dbReference type="SAM" id="Phobius"/>
    </source>
</evidence>
<dbReference type="EMBL" id="RQZG01000009">
    <property type="protein sequence ID" value="RRD04717.1"/>
    <property type="molecule type" value="Genomic_DNA"/>
</dbReference>
<protein>
    <submittedName>
        <fullName evidence="3">Uncharacterized protein</fullName>
    </submittedName>
</protein>
<evidence type="ECO:0000313" key="4">
    <source>
        <dbReference type="Proteomes" id="UP000280819"/>
    </source>
</evidence>
<dbReference type="RefSeq" id="WP_124844869.1">
    <property type="nucleotide sequence ID" value="NZ_RQZG01000009.1"/>
</dbReference>
<organism evidence="3 4">
    <name type="scientific">Arachnia propionica</name>
    <dbReference type="NCBI Taxonomy" id="1750"/>
    <lineage>
        <taxon>Bacteria</taxon>
        <taxon>Bacillati</taxon>
        <taxon>Actinomycetota</taxon>
        <taxon>Actinomycetes</taxon>
        <taxon>Propionibacteriales</taxon>
        <taxon>Propionibacteriaceae</taxon>
        <taxon>Arachnia</taxon>
    </lineage>
</organism>
<keyword evidence="2" id="KW-1133">Transmembrane helix</keyword>
<feature type="transmembrane region" description="Helical" evidence="2">
    <location>
        <begin position="146"/>
        <end position="167"/>
    </location>
</feature>
<feature type="transmembrane region" description="Helical" evidence="2">
    <location>
        <begin position="45"/>
        <end position="72"/>
    </location>
</feature>
<accession>A0A3P1T5D4</accession>
<feature type="transmembrane region" description="Helical" evidence="2">
    <location>
        <begin position="119"/>
        <end position="140"/>
    </location>
</feature>
<reference evidence="3 4" key="1">
    <citation type="submission" date="2018-11" db="EMBL/GenBank/DDBJ databases">
        <title>Genomes From Bacteria Associated with the Canine Oral Cavity: a Test Case for Automated Genome-Based Taxonomic Assignment.</title>
        <authorList>
            <person name="Coil D.A."/>
            <person name="Jospin G."/>
            <person name="Darling A.E."/>
            <person name="Wallis C."/>
            <person name="Davis I.J."/>
            <person name="Harris S."/>
            <person name="Eisen J.A."/>
            <person name="Holcombe L.J."/>
            <person name="O'Flynn C."/>
        </authorList>
    </citation>
    <scope>NUCLEOTIDE SEQUENCE [LARGE SCALE GENOMIC DNA]</scope>
    <source>
        <strain evidence="3 4">OH887_COT-365</strain>
    </source>
</reference>
<feature type="compositionally biased region" description="Pro residues" evidence="1">
    <location>
        <begin position="9"/>
        <end position="20"/>
    </location>
</feature>